<accession>K0UUY7</accession>
<keyword evidence="3" id="KW-1185">Reference proteome</keyword>
<protein>
    <recommendedName>
        <fullName evidence="4">DUF3060 domain-containing protein</fullName>
    </recommendedName>
</protein>
<name>K0UUY7_MYCVA</name>
<proteinExistence type="predicted"/>
<dbReference type="PATRIC" id="fig|1194972.3.peg.1445"/>
<feature type="transmembrane region" description="Helical" evidence="1">
    <location>
        <begin position="37"/>
        <end position="61"/>
    </location>
</feature>
<dbReference type="AlphaFoldDB" id="K0UUY7"/>
<evidence type="ECO:0000313" key="2">
    <source>
        <dbReference type="EMBL" id="EJZ10967.1"/>
    </source>
</evidence>
<dbReference type="Pfam" id="PF11259">
    <property type="entry name" value="DUF3060"/>
    <property type="match status" value="1"/>
</dbReference>
<reference evidence="2 3" key="1">
    <citation type="journal article" date="2012" name="J. Bacteriol.">
        <title>Complete Genome Sequence of Mycobacterium vaccae Type Strain ATCC 25954.</title>
        <authorList>
            <person name="Ho Y.S."/>
            <person name="Adroub S.A."/>
            <person name="Abadi M."/>
            <person name="Al Alwan B."/>
            <person name="Alkhateeb R."/>
            <person name="Gao G."/>
            <person name="Ragab A."/>
            <person name="Ali S."/>
            <person name="van Soolingen D."/>
            <person name="Bitter W."/>
            <person name="Pain A."/>
            <person name="Abdallah A.M."/>
        </authorList>
    </citation>
    <scope>NUCLEOTIDE SEQUENCE [LARGE SCALE GENOMIC DNA]</scope>
    <source>
        <strain evidence="2 3">ATCC 25954</strain>
    </source>
</reference>
<dbReference type="HOGENOM" id="CLU_085688_0_0_11"/>
<dbReference type="InterPro" id="IPR021417">
    <property type="entry name" value="DUF3060"/>
</dbReference>
<dbReference type="EMBL" id="ALQA01000011">
    <property type="protein sequence ID" value="EJZ10967.1"/>
    <property type="molecule type" value="Genomic_DNA"/>
</dbReference>
<evidence type="ECO:0000313" key="3">
    <source>
        <dbReference type="Proteomes" id="UP000006072"/>
    </source>
</evidence>
<comment type="caution">
    <text evidence="2">The sequence shown here is derived from an EMBL/GenBank/DDBJ whole genome shotgun (WGS) entry which is preliminary data.</text>
</comment>
<keyword evidence="1" id="KW-0812">Transmembrane</keyword>
<dbReference type="Proteomes" id="UP000006072">
    <property type="component" value="Unassembled WGS sequence"/>
</dbReference>
<dbReference type="RefSeq" id="WP_003929664.1">
    <property type="nucleotide sequence ID" value="NZ_JH814687.1"/>
</dbReference>
<evidence type="ECO:0000256" key="1">
    <source>
        <dbReference type="SAM" id="Phobius"/>
    </source>
</evidence>
<keyword evidence="1" id="KW-0472">Membrane</keyword>
<organism evidence="2 3">
    <name type="scientific">Mycolicibacterium vaccae ATCC 25954</name>
    <dbReference type="NCBI Taxonomy" id="1194972"/>
    <lineage>
        <taxon>Bacteria</taxon>
        <taxon>Bacillati</taxon>
        <taxon>Actinomycetota</taxon>
        <taxon>Actinomycetes</taxon>
        <taxon>Mycobacteriales</taxon>
        <taxon>Mycobacteriaceae</taxon>
        <taxon>Mycolicibacterium</taxon>
    </lineage>
</organism>
<keyword evidence="1" id="KW-1133">Transmembrane helix</keyword>
<gene>
    <name evidence="2" type="ORF">MVAC_07176</name>
</gene>
<dbReference type="eggNOG" id="ENOG5033C3T">
    <property type="taxonomic scope" value="Bacteria"/>
</dbReference>
<sequence length="190" mass="19098">MEPFGDPEARIRDLERGVTSPYYAPPQRVVRRPSHPAALWLIPLIVVVVGTAAVAGVVMLVDTGGAPGQAVPIAGGGGPLDPPPVAGAGTPTDVADQTVTVESGAALSISGVETSQTVVCDEGTVTVSGVRNTVEVQGPCASVNVSGVENTVSVESAGSIRASGFDNRVTYRTGEPEIAKSGVGNSVVRG</sequence>
<evidence type="ECO:0008006" key="4">
    <source>
        <dbReference type="Google" id="ProtNLM"/>
    </source>
</evidence>